<dbReference type="InterPro" id="IPR036291">
    <property type="entry name" value="NAD(P)-bd_dom_sf"/>
</dbReference>
<proteinExistence type="predicted"/>
<evidence type="ECO:0000313" key="3">
    <source>
        <dbReference type="Proteomes" id="UP000006048"/>
    </source>
</evidence>
<dbReference type="EMBL" id="CP002959">
    <property type="protein sequence ID" value="AFM12523.1"/>
    <property type="molecule type" value="Genomic_DNA"/>
</dbReference>
<dbReference type="Gene3D" id="3.40.50.720">
    <property type="entry name" value="NAD(P)-binding Rossmann-like Domain"/>
    <property type="match status" value="1"/>
</dbReference>
<accession>I4B5G6</accession>
<dbReference type="KEGG" id="tpx:Turpa_1876"/>
<dbReference type="PANTHER" id="PTHR33303:SF2">
    <property type="entry name" value="COA-BINDING DOMAIN-CONTAINING PROTEIN"/>
    <property type="match status" value="1"/>
</dbReference>
<dbReference type="SUPFAM" id="SSF51735">
    <property type="entry name" value="NAD(P)-binding Rossmann-fold domains"/>
    <property type="match status" value="1"/>
</dbReference>
<dbReference type="RefSeq" id="WP_014803032.1">
    <property type="nucleotide sequence ID" value="NC_018020.1"/>
</dbReference>
<name>I4B5G6_TURPD</name>
<evidence type="ECO:0000313" key="2">
    <source>
        <dbReference type="EMBL" id="AFM12523.1"/>
    </source>
</evidence>
<reference evidence="2 3" key="1">
    <citation type="submission" date="2012-06" db="EMBL/GenBank/DDBJ databases">
        <title>The complete chromosome of genome of Turneriella parva DSM 21527.</title>
        <authorList>
            <consortium name="US DOE Joint Genome Institute (JGI-PGF)"/>
            <person name="Lucas S."/>
            <person name="Han J."/>
            <person name="Lapidus A."/>
            <person name="Bruce D."/>
            <person name="Goodwin L."/>
            <person name="Pitluck S."/>
            <person name="Peters L."/>
            <person name="Kyrpides N."/>
            <person name="Mavromatis K."/>
            <person name="Ivanova N."/>
            <person name="Mikhailova N."/>
            <person name="Chertkov O."/>
            <person name="Detter J.C."/>
            <person name="Tapia R."/>
            <person name="Han C."/>
            <person name="Land M."/>
            <person name="Hauser L."/>
            <person name="Markowitz V."/>
            <person name="Cheng J.-F."/>
            <person name="Hugenholtz P."/>
            <person name="Woyke T."/>
            <person name="Wu D."/>
            <person name="Gronow S."/>
            <person name="Wellnitz S."/>
            <person name="Brambilla E."/>
            <person name="Klenk H.-P."/>
            <person name="Eisen J.A."/>
        </authorList>
    </citation>
    <scope>NUCLEOTIDE SEQUENCE [LARGE SCALE GENOMIC DNA]</scope>
    <source>
        <strain evidence="3">ATCC BAA-1111 / DSM 21527 / NCTC 11395 / H</strain>
    </source>
</reference>
<dbReference type="InterPro" id="IPR003781">
    <property type="entry name" value="CoA-bd"/>
</dbReference>
<dbReference type="HOGENOM" id="CLU_112567_1_1_12"/>
<dbReference type="Pfam" id="PF13380">
    <property type="entry name" value="CoA_binding_2"/>
    <property type="match status" value="1"/>
</dbReference>
<sequence>MHTLVKYFRTMPPVALIGASNDSTKYGNIIFKDLKSKGYTVYPINPKATSIEGVPALKSLEELKEKTQVDLLVFVIPPKLTLESLHKAKELGYKKVWLQPGAADAAVAEYLDMHDFQYIIGACVMVESRDLVAVS</sequence>
<dbReference type="STRING" id="869212.Turpa_1876"/>
<dbReference type="OrthoDB" id="9804695at2"/>
<organism evidence="2 3">
    <name type="scientific">Turneriella parva (strain ATCC BAA-1111 / DSM 21527 / NCTC 11395 / H)</name>
    <name type="common">Leptospira parva</name>
    <dbReference type="NCBI Taxonomy" id="869212"/>
    <lineage>
        <taxon>Bacteria</taxon>
        <taxon>Pseudomonadati</taxon>
        <taxon>Spirochaetota</taxon>
        <taxon>Spirochaetia</taxon>
        <taxon>Leptospirales</taxon>
        <taxon>Leptospiraceae</taxon>
        <taxon>Turneriella</taxon>
    </lineage>
</organism>
<evidence type="ECO:0000259" key="1">
    <source>
        <dbReference type="SMART" id="SM00881"/>
    </source>
</evidence>
<dbReference type="PANTHER" id="PTHR33303">
    <property type="entry name" value="CYTOPLASMIC PROTEIN-RELATED"/>
    <property type="match status" value="1"/>
</dbReference>
<gene>
    <name evidence="2" type="ordered locus">Turpa_1876</name>
</gene>
<feature type="domain" description="CoA-binding" evidence="1">
    <location>
        <begin position="7"/>
        <end position="102"/>
    </location>
</feature>
<dbReference type="SMART" id="SM00881">
    <property type="entry name" value="CoA_binding"/>
    <property type="match status" value="1"/>
</dbReference>
<dbReference type="Proteomes" id="UP000006048">
    <property type="component" value="Chromosome"/>
</dbReference>
<protein>
    <submittedName>
        <fullName evidence="2">CoA-binding domain protein</fullName>
    </submittedName>
</protein>
<keyword evidence="3" id="KW-1185">Reference proteome</keyword>
<dbReference type="AlphaFoldDB" id="I4B5G6"/>